<dbReference type="GeneID" id="37215940"/>
<organism evidence="2 3">
    <name type="scientific">Aspergillus vadensis (strain CBS 113365 / IMI 142717 / IBT 24658)</name>
    <dbReference type="NCBI Taxonomy" id="1448311"/>
    <lineage>
        <taxon>Eukaryota</taxon>
        <taxon>Fungi</taxon>
        <taxon>Dikarya</taxon>
        <taxon>Ascomycota</taxon>
        <taxon>Pezizomycotina</taxon>
        <taxon>Eurotiomycetes</taxon>
        <taxon>Eurotiomycetidae</taxon>
        <taxon>Eurotiales</taxon>
        <taxon>Aspergillaceae</taxon>
        <taxon>Aspergillus</taxon>
        <taxon>Aspergillus subgen. Circumdati</taxon>
    </lineage>
</organism>
<proteinExistence type="predicted"/>
<feature type="repeat" description="ANK" evidence="1">
    <location>
        <begin position="41"/>
        <end position="69"/>
    </location>
</feature>
<keyword evidence="3" id="KW-1185">Reference proteome</keyword>
<dbReference type="Proteomes" id="UP000248405">
    <property type="component" value="Unassembled WGS sequence"/>
</dbReference>
<dbReference type="Gene3D" id="1.25.40.20">
    <property type="entry name" value="Ankyrin repeat-containing domain"/>
    <property type="match status" value="1"/>
</dbReference>
<gene>
    <name evidence="2" type="ORF">BO88DRAFT_464713</name>
</gene>
<name>A0A319B6G0_ASPVC</name>
<dbReference type="SUPFAM" id="SSF48403">
    <property type="entry name" value="Ankyrin repeat"/>
    <property type="match status" value="1"/>
</dbReference>
<evidence type="ECO:0000313" key="2">
    <source>
        <dbReference type="EMBL" id="PYH67919.1"/>
    </source>
</evidence>
<dbReference type="EMBL" id="KZ821628">
    <property type="protein sequence ID" value="PYH67919.1"/>
    <property type="molecule type" value="Genomic_DNA"/>
</dbReference>
<keyword evidence="1" id="KW-0040">ANK repeat</keyword>
<dbReference type="InterPro" id="IPR002110">
    <property type="entry name" value="Ankyrin_rpt"/>
</dbReference>
<accession>A0A319B6G0</accession>
<evidence type="ECO:0000313" key="3">
    <source>
        <dbReference type="Proteomes" id="UP000248405"/>
    </source>
</evidence>
<dbReference type="InterPro" id="IPR036770">
    <property type="entry name" value="Ankyrin_rpt-contain_sf"/>
</dbReference>
<evidence type="ECO:0000256" key="1">
    <source>
        <dbReference type="PROSITE-ProRule" id="PRU00023"/>
    </source>
</evidence>
<dbReference type="PROSITE" id="PS50297">
    <property type="entry name" value="ANK_REP_REGION"/>
    <property type="match status" value="1"/>
</dbReference>
<sequence>MDPGLLFDAFVWGSDAAIKFRFLLSRGLDLTTTIAGKWGMPLHVAALFADKEVIRILLDLGTDPTSRSYCTKFKNNSPVEVAEWKMRASHEGSSTKRTYESVMELLESEKEGRIVCQLLYQRGQMLRTVQSRLKRRKKKEMYSVLMTLRVGRDLRIVEQFY</sequence>
<reference evidence="2" key="1">
    <citation type="submission" date="2016-12" db="EMBL/GenBank/DDBJ databases">
        <title>The genomes of Aspergillus section Nigri reveals drivers in fungal speciation.</title>
        <authorList>
            <consortium name="DOE Joint Genome Institute"/>
            <person name="Vesth T.C."/>
            <person name="Nybo J."/>
            <person name="Theobald S."/>
            <person name="Brandl J."/>
            <person name="Frisvad J.C."/>
            <person name="Nielsen K.F."/>
            <person name="Lyhne E.K."/>
            <person name="Kogle M.E."/>
            <person name="Kuo A."/>
            <person name="Riley R."/>
            <person name="Clum A."/>
            <person name="Nolan M."/>
            <person name="Lipzen A."/>
            <person name="Salamov A."/>
            <person name="Henrissat B."/>
            <person name="Wiebenga A."/>
            <person name="De Vries R.P."/>
            <person name="Grigoriev I.V."/>
            <person name="Mortensen U.H."/>
            <person name="Andersen M.R."/>
            <person name="Baker S.E."/>
        </authorList>
    </citation>
    <scope>NUCLEOTIDE SEQUENCE [LARGE SCALE GENOMIC DNA]</scope>
    <source>
        <strain evidence="2">CBS 113365</strain>
    </source>
</reference>
<dbReference type="OrthoDB" id="341259at2759"/>
<protein>
    <submittedName>
        <fullName evidence="2">Uncharacterized protein</fullName>
    </submittedName>
</protein>
<dbReference type="RefSeq" id="XP_025561713.1">
    <property type="nucleotide sequence ID" value="XM_025711348.1"/>
</dbReference>
<dbReference type="AlphaFoldDB" id="A0A319B6G0"/>
<dbReference type="PROSITE" id="PS50088">
    <property type="entry name" value="ANK_REPEAT"/>
    <property type="match status" value="1"/>
</dbReference>